<name>A0ABZ1K4Z6_9ACTN</name>
<dbReference type="InterPro" id="IPR036514">
    <property type="entry name" value="SGNH_hydro_sf"/>
</dbReference>
<feature type="domain" description="SGNH hydrolase-type esterase" evidence="1">
    <location>
        <begin position="25"/>
        <end position="224"/>
    </location>
</feature>
<proteinExistence type="predicted"/>
<accession>A0ABZ1K4Z6</accession>
<dbReference type="Gene3D" id="3.40.50.1110">
    <property type="entry name" value="SGNH hydrolase"/>
    <property type="match status" value="1"/>
</dbReference>
<dbReference type="GeneID" id="95064234"/>
<dbReference type="PANTHER" id="PTHR43784">
    <property type="entry name" value="GDSL-LIKE LIPASE/ACYLHYDROLASE, PUTATIVE (AFU_ORTHOLOGUE AFUA_2G00820)-RELATED"/>
    <property type="match status" value="1"/>
</dbReference>
<sequence>MGQVSTVTSQAGAVIGHDVAMRFLFVGDSMTVGKAGDFTWRYRMWQHLEATLGDGGYAITGPRTGLYDTEANAPLSHAYGDAAFPASARRHLAGWGEGWLHMAPVIADTVTAARADVLLVSLGLIDLGFYTDSAQTAANARDFITAARTANPRIKLVLLPVIPNVRAESDGPFAAECDRFNALLAEAVADLDTPASPVLLTEHPAGYDIHTDTYDGTHPGPTGEHKLAGAFADAMHRAWGVGGPYAGALATAGH</sequence>
<dbReference type="RefSeq" id="WP_179831189.1">
    <property type="nucleotide sequence ID" value="NZ_CP108135.1"/>
</dbReference>
<reference evidence="2 3" key="1">
    <citation type="submission" date="2022-10" db="EMBL/GenBank/DDBJ databases">
        <title>The complete genomes of actinobacterial strains from the NBC collection.</title>
        <authorList>
            <person name="Joergensen T.S."/>
            <person name="Alvarez Arevalo M."/>
            <person name="Sterndorff E.B."/>
            <person name="Faurdal D."/>
            <person name="Vuksanovic O."/>
            <person name="Mourched A.-S."/>
            <person name="Charusanti P."/>
            <person name="Shaw S."/>
            <person name="Blin K."/>
            <person name="Weber T."/>
        </authorList>
    </citation>
    <scope>NUCLEOTIDE SEQUENCE [LARGE SCALE GENOMIC DNA]</scope>
    <source>
        <strain evidence="2 3">NBC_00185</strain>
    </source>
</reference>
<dbReference type="Proteomes" id="UP001622496">
    <property type="component" value="Chromosome"/>
</dbReference>
<protein>
    <submittedName>
        <fullName evidence="2">GDSL-type esterase/lipase family protein</fullName>
    </submittedName>
</protein>
<evidence type="ECO:0000259" key="1">
    <source>
        <dbReference type="Pfam" id="PF13472"/>
    </source>
</evidence>
<dbReference type="InterPro" id="IPR013830">
    <property type="entry name" value="SGNH_hydro"/>
</dbReference>
<organism evidence="2 3">
    <name type="scientific">[Kitasatospora] papulosa</name>
    <dbReference type="NCBI Taxonomy" id="1464011"/>
    <lineage>
        <taxon>Bacteria</taxon>
        <taxon>Bacillati</taxon>
        <taxon>Actinomycetota</taxon>
        <taxon>Actinomycetes</taxon>
        <taxon>Kitasatosporales</taxon>
        <taxon>Streptomycetaceae</taxon>
        <taxon>Streptomyces</taxon>
    </lineage>
</organism>
<keyword evidence="3" id="KW-1185">Reference proteome</keyword>
<dbReference type="EMBL" id="CP108135">
    <property type="protein sequence ID" value="WTP67513.1"/>
    <property type="molecule type" value="Genomic_DNA"/>
</dbReference>
<dbReference type="InterPro" id="IPR053140">
    <property type="entry name" value="GDSL_Rv0518-like"/>
</dbReference>
<gene>
    <name evidence="2" type="ORF">OG560_19670</name>
</gene>
<dbReference type="SUPFAM" id="SSF52266">
    <property type="entry name" value="SGNH hydrolase"/>
    <property type="match status" value="1"/>
</dbReference>
<dbReference type="Pfam" id="PF13472">
    <property type="entry name" value="Lipase_GDSL_2"/>
    <property type="match status" value="1"/>
</dbReference>
<evidence type="ECO:0000313" key="3">
    <source>
        <dbReference type="Proteomes" id="UP001622496"/>
    </source>
</evidence>
<dbReference type="PANTHER" id="PTHR43784:SF2">
    <property type="entry name" value="GDSL-LIKE LIPASE_ACYLHYDROLASE, PUTATIVE (AFU_ORTHOLOGUE AFUA_2G00820)-RELATED"/>
    <property type="match status" value="1"/>
</dbReference>
<evidence type="ECO:0000313" key="2">
    <source>
        <dbReference type="EMBL" id="WTP67513.1"/>
    </source>
</evidence>